<dbReference type="RefSeq" id="XP_033675801.1">
    <property type="nucleotide sequence ID" value="XM_033820504.1"/>
</dbReference>
<sequence>MYFLRFSTATLPQPQCYGSSRHVFGIYRSVFLFVAVLQPYVSLHRDFPGMSWHARLAMALSPHSRPATNPAEAAGSPDLRCLEVLVAITPSDHGYTNTPEPQSRPSWPSISAYGSTYESFATGFVRLTITHPVYAVRSAGPRHLFAPPKQCRTTWLPHVLHCVSKHREHRLTLYSHS</sequence>
<dbReference type="AlphaFoldDB" id="A0A6A6HS37"/>
<evidence type="ECO:0000313" key="1">
    <source>
        <dbReference type="EMBL" id="KAF2240797.1"/>
    </source>
</evidence>
<dbReference type="EMBL" id="ML987215">
    <property type="protein sequence ID" value="KAF2240797.1"/>
    <property type="molecule type" value="Genomic_DNA"/>
</dbReference>
<dbReference type="Proteomes" id="UP000800094">
    <property type="component" value="Unassembled WGS sequence"/>
</dbReference>
<evidence type="ECO:0000313" key="2">
    <source>
        <dbReference type="Proteomes" id="UP000800094"/>
    </source>
</evidence>
<dbReference type="GeneID" id="54573834"/>
<accession>A0A6A6HS37</accession>
<proteinExistence type="predicted"/>
<name>A0A6A6HS37_9PLEO</name>
<organism evidence="1 2">
    <name type="scientific">Trematosphaeria pertusa</name>
    <dbReference type="NCBI Taxonomy" id="390896"/>
    <lineage>
        <taxon>Eukaryota</taxon>
        <taxon>Fungi</taxon>
        <taxon>Dikarya</taxon>
        <taxon>Ascomycota</taxon>
        <taxon>Pezizomycotina</taxon>
        <taxon>Dothideomycetes</taxon>
        <taxon>Pleosporomycetidae</taxon>
        <taxon>Pleosporales</taxon>
        <taxon>Massarineae</taxon>
        <taxon>Trematosphaeriaceae</taxon>
        <taxon>Trematosphaeria</taxon>
    </lineage>
</organism>
<reference evidence="1" key="1">
    <citation type="journal article" date="2020" name="Stud. Mycol.">
        <title>101 Dothideomycetes genomes: a test case for predicting lifestyles and emergence of pathogens.</title>
        <authorList>
            <person name="Haridas S."/>
            <person name="Albert R."/>
            <person name="Binder M."/>
            <person name="Bloem J."/>
            <person name="Labutti K."/>
            <person name="Salamov A."/>
            <person name="Andreopoulos B."/>
            <person name="Baker S."/>
            <person name="Barry K."/>
            <person name="Bills G."/>
            <person name="Bluhm B."/>
            <person name="Cannon C."/>
            <person name="Castanera R."/>
            <person name="Culley D."/>
            <person name="Daum C."/>
            <person name="Ezra D."/>
            <person name="Gonzalez J."/>
            <person name="Henrissat B."/>
            <person name="Kuo A."/>
            <person name="Liang C."/>
            <person name="Lipzen A."/>
            <person name="Lutzoni F."/>
            <person name="Magnuson J."/>
            <person name="Mondo S."/>
            <person name="Nolan M."/>
            <person name="Ohm R."/>
            <person name="Pangilinan J."/>
            <person name="Park H.-J."/>
            <person name="Ramirez L."/>
            <person name="Alfaro M."/>
            <person name="Sun H."/>
            <person name="Tritt A."/>
            <person name="Yoshinaga Y."/>
            <person name="Zwiers L.-H."/>
            <person name="Turgeon B."/>
            <person name="Goodwin S."/>
            <person name="Spatafora J."/>
            <person name="Crous P."/>
            <person name="Grigoriev I."/>
        </authorList>
    </citation>
    <scope>NUCLEOTIDE SEQUENCE</scope>
    <source>
        <strain evidence="1">CBS 122368</strain>
    </source>
</reference>
<keyword evidence="2" id="KW-1185">Reference proteome</keyword>
<gene>
    <name evidence="1" type="ORF">BU26DRAFT_190258</name>
</gene>
<protein>
    <submittedName>
        <fullName evidence="1">Uncharacterized protein</fullName>
    </submittedName>
</protein>